<evidence type="ECO:0000313" key="2">
    <source>
        <dbReference type="EMBL" id="MBF0888348.1"/>
    </source>
</evidence>
<proteinExistence type="predicted"/>
<comment type="caution">
    <text evidence="2">The sequence shown here is derived from an EMBL/GenBank/DDBJ whole genome shotgun (WGS) entry which is preliminary data.</text>
</comment>
<feature type="compositionally biased region" description="Basic and acidic residues" evidence="1">
    <location>
        <begin position="277"/>
        <end position="290"/>
    </location>
</feature>
<reference evidence="2 3" key="2">
    <citation type="submission" date="2020-11" db="EMBL/GenBank/DDBJ databases">
        <title>Description of novel Gluconobacter species.</title>
        <authorList>
            <person name="Cleenwerck I."/>
            <person name="Cnockaert M."/>
            <person name="Borremans W."/>
            <person name="Wieme A.D."/>
            <person name="De Vuyst L."/>
            <person name="Vandamme P."/>
        </authorList>
    </citation>
    <scope>NUCLEOTIDE SEQUENCE [LARGE SCALE GENOMIC DNA]</scope>
    <source>
        <strain evidence="2 3">LMG 1745</strain>
    </source>
</reference>
<feature type="region of interest" description="Disordered" evidence="1">
    <location>
        <begin position="277"/>
        <end position="298"/>
    </location>
</feature>
<evidence type="ECO:0000256" key="1">
    <source>
        <dbReference type="SAM" id="MobiDB-lite"/>
    </source>
</evidence>
<dbReference type="RefSeq" id="WP_194262232.1">
    <property type="nucleotide sequence ID" value="NZ_JABCQH010000005.1"/>
</dbReference>
<organism evidence="2 3">
    <name type="scientific">Gluconobacter cadivus</name>
    <dbReference type="NCBI Taxonomy" id="2728101"/>
    <lineage>
        <taxon>Bacteria</taxon>
        <taxon>Pseudomonadati</taxon>
        <taxon>Pseudomonadota</taxon>
        <taxon>Alphaproteobacteria</taxon>
        <taxon>Acetobacterales</taxon>
        <taxon>Acetobacteraceae</taxon>
        <taxon>Gluconobacter</taxon>
    </lineage>
</organism>
<keyword evidence="3" id="KW-1185">Reference proteome</keyword>
<evidence type="ECO:0000313" key="3">
    <source>
        <dbReference type="Proteomes" id="UP000662701"/>
    </source>
</evidence>
<accession>A0ABR9YVV2</accession>
<reference evidence="3" key="1">
    <citation type="submission" date="2020-04" db="EMBL/GenBank/DDBJ databases">
        <title>Description of novel Gluconacetobacter.</title>
        <authorList>
            <person name="Sombolestani A."/>
        </authorList>
    </citation>
    <scope>NUCLEOTIDE SEQUENCE [LARGE SCALE GENOMIC DNA]</scope>
    <source>
        <strain evidence="3">LMG 1745</strain>
    </source>
</reference>
<protein>
    <submittedName>
        <fullName evidence="2">Uncharacterized protein</fullName>
    </submittedName>
</protein>
<dbReference type="EMBL" id="JABCQH010000005">
    <property type="protein sequence ID" value="MBF0888348.1"/>
    <property type="molecule type" value="Genomic_DNA"/>
</dbReference>
<name>A0ABR9YVV2_9PROT</name>
<gene>
    <name evidence="2" type="ORF">HKD19_07310</name>
</gene>
<dbReference type="Proteomes" id="UP000662701">
    <property type="component" value="Unassembled WGS sequence"/>
</dbReference>
<sequence>MSVSKAISSANPNPLDGLPHWHVETPHILQAALSEAGNFELAQRTIAQTLLPRFPRWTETCSALNEQVRRVPLPDAVHQNYLCANTRQARNGLTWLLNPGWETRLDLLPTSIRPWIIRDGVTEKVFAVLWLEDPVILGKRARKAPQCYADLAESLIGKFLGAIPQPPETLIPTPWGTHVETTSGTAPVDLHFLNCALLNLLAEQPILNERLDEGLSIPERNKLLFDIVRFRFRKVASYKTIVRFAYQENRRFTSPLKRANVRQMCERIHAYREFQAKKDARDSIPGKERQAAAGPESARRVSEQFRKRVLDTVRTWPASVKLTAKAVSEKAGMCESTARKYLRLLSRATTASTGKTLPPSGSRLKKDKNLCNPAQTFCREAEMTDCLYYESHLIRQNRRSAQPEMPRTPLSSWTNATVSWTYRASELAYEDALRRAKARTRARSRKVLKHELGIAGVQGNKAKLEDAIALTRMKFEDLRQIRETLISPSAFFKYLDYIEFRSIYALRQAYRTGAIARAMQQSRMATKTYGRMLHLRVEAAIQMSP</sequence>